<dbReference type="PANTHER" id="PTHR30535:SF34">
    <property type="entry name" value="MOLYBDATE-BINDING PROTEIN MOLA"/>
    <property type="match status" value="1"/>
</dbReference>
<comment type="caution">
    <text evidence="4">The sequence shown here is derived from an EMBL/GenBank/DDBJ whole genome shotgun (WGS) entry which is preliminary data.</text>
</comment>
<keyword evidence="2" id="KW-1133">Transmembrane helix</keyword>
<keyword evidence="1" id="KW-0732">Signal</keyword>
<name>A0A7J3Y130_9CREN</name>
<proteinExistence type="predicted"/>
<dbReference type="InterPro" id="IPR050902">
    <property type="entry name" value="ABC_Transporter_SBP"/>
</dbReference>
<organism evidence="4">
    <name type="scientific">Thermogladius calderae</name>
    <dbReference type="NCBI Taxonomy" id="1200300"/>
    <lineage>
        <taxon>Archaea</taxon>
        <taxon>Thermoproteota</taxon>
        <taxon>Thermoprotei</taxon>
        <taxon>Desulfurococcales</taxon>
        <taxon>Desulfurococcaceae</taxon>
        <taxon>Thermogladius</taxon>
    </lineage>
</organism>
<keyword evidence="2" id="KW-0472">Membrane</keyword>
<dbReference type="InterPro" id="IPR054828">
    <property type="entry name" value="Vit_B12_bind_prot"/>
</dbReference>
<dbReference type="Pfam" id="PF01497">
    <property type="entry name" value="Peripla_BP_2"/>
    <property type="match status" value="1"/>
</dbReference>
<evidence type="ECO:0000259" key="3">
    <source>
        <dbReference type="PROSITE" id="PS50983"/>
    </source>
</evidence>
<dbReference type="Gene3D" id="3.40.50.1980">
    <property type="entry name" value="Nitrogenase molybdenum iron protein domain"/>
    <property type="match status" value="2"/>
</dbReference>
<accession>A0A7J3Y130</accession>
<evidence type="ECO:0000256" key="2">
    <source>
        <dbReference type="SAM" id="Phobius"/>
    </source>
</evidence>
<dbReference type="InterPro" id="IPR002491">
    <property type="entry name" value="ABC_transptr_periplasmic_BD"/>
</dbReference>
<dbReference type="SUPFAM" id="SSF53807">
    <property type="entry name" value="Helical backbone' metal receptor"/>
    <property type="match status" value="1"/>
</dbReference>
<protein>
    <submittedName>
        <fullName evidence="4">ABC transporter substrate-binding protein</fullName>
    </submittedName>
</protein>
<feature type="transmembrane region" description="Helical" evidence="2">
    <location>
        <begin position="349"/>
        <end position="371"/>
    </location>
</feature>
<reference evidence="4" key="1">
    <citation type="journal article" date="2020" name="mSystems">
        <title>Genome- and Community-Level Interaction Insights into Carbon Utilization and Element Cycling Functions of Hydrothermarchaeota in Hydrothermal Sediment.</title>
        <authorList>
            <person name="Zhou Z."/>
            <person name="Liu Y."/>
            <person name="Xu W."/>
            <person name="Pan J."/>
            <person name="Luo Z.H."/>
            <person name="Li M."/>
        </authorList>
    </citation>
    <scope>NUCLEOTIDE SEQUENCE [LARGE SCALE GENOMIC DNA]</scope>
    <source>
        <strain evidence="4">SpSt-110</strain>
    </source>
</reference>
<keyword evidence="2" id="KW-0812">Transmembrane</keyword>
<evidence type="ECO:0000256" key="1">
    <source>
        <dbReference type="ARBA" id="ARBA00022729"/>
    </source>
</evidence>
<dbReference type="NCBIfam" id="NF038402">
    <property type="entry name" value="TroA_like"/>
    <property type="match status" value="1"/>
</dbReference>
<dbReference type="AlphaFoldDB" id="A0A7J3Y130"/>
<evidence type="ECO:0000313" key="4">
    <source>
        <dbReference type="EMBL" id="HHP68551.1"/>
    </source>
</evidence>
<sequence length="375" mass="40462">MSKRILTLVVALIIAFSTMQPMKFIVASGQSISVVDALGRTINLTQVPSRVISLSPSITEILLSLNLSNVLVGVDHYSYTDWYLNASQEFASRNITDVGGYWWSAINIEKILSLQPDLVLADAGAHKPLLNTLVEYNLTVVYLKGGSATSIEDVYSDIFLVGKIFNMTSEALALIDKIERHLEEGRNLLRGYSGVSVLYVVGIYQGVWVAGKTTFFDDLISRLGLRNAAGAYGWAPVGIEEIASWKPDVILVAGMGVTETDVENAGLTKLGARVVLLNSTETDVLSRPSPIIMLAPNIIYDVLKGLPATTPPGTTSATTTLTTTATETQTVTTTYTTTLVRQEFSTSEVLLYTTISAALALLTGLLAGRFISKRS</sequence>
<gene>
    <name evidence="4" type="ORF">ENM60_07220</name>
</gene>
<dbReference type="PANTHER" id="PTHR30535">
    <property type="entry name" value="VITAMIN B12-BINDING PROTEIN"/>
    <property type="match status" value="1"/>
</dbReference>
<dbReference type="PROSITE" id="PS50983">
    <property type="entry name" value="FE_B12_PBP"/>
    <property type="match status" value="1"/>
</dbReference>
<feature type="domain" description="Fe/B12 periplasmic-binding" evidence="3">
    <location>
        <begin position="50"/>
        <end position="310"/>
    </location>
</feature>
<dbReference type="EMBL" id="DRYK01000089">
    <property type="protein sequence ID" value="HHP68551.1"/>
    <property type="molecule type" value="Genomic_DNA"/>
</dbReference>